<keyword evidence="2" id="KW-0732">Signal</keyword>
<evidence type="ECO:0000256" key="2">
    <source>
        <dbReference type="SAM" id="SignalP"/>
    </source>
</evidence>
<dbReference type="PANTHER" id="PTHR47721">
    <property type="entry name" value="OS01G0235100 PROTEIN"/>
    <property type="match status" value="1"/>
</dbReference>
<dbReference type="EMBL" id="HBEH01001021">
    <property type="protein sequence ID" value="CAD8344122.1"/>
    <property type="molecule type" value="Transcribed_RNA"/>
</dbReference>
<feature type="region of interest" description="Disordered" evidence="1">
    <location>
        <begin position="44"/>
        <end position="69"/>
    </location>
</feature>
<sequence>MTSIRFGFYASLLLVLFLGVAMGPQGVQSFVPTVSHSRLNTISLGESEGSSETEVSAEEDSTPPPQPVKCPDCDMCDGSGRIEGGIGTVLKFWPIKAYRPCPRFIENGGFYARSGQGLDEIAFGRDSKYDPME</sequence>
<name>A0A7R9ZUH7_9STRA</name>
<evidence type="ECO:0000313" key="3">
    <source>
        <dbReference type="EMBL" id="CAD8344122.1"/>
    </source>
</evidence>
<dbReference type="PANTHER" id="PTHR47721:SF2">
    <property type="entry name" value="OS01G0235100 PROTEIN"/>
    <property type="match status" value="1"/>
</dbReference>
<reference evidence="3" key="1">
    <citation type="submission" date="2021-01" db="EMBL/GenBank/DDBJ databases">
        <authorList>
            <person name="Corre E."/>
            <person name="Pelletier E."/>
            <person name="Niang G."/>
            <person name="Scheremetjew M."/>
            <person name="Finn R."/>
            <person name="Kale V."/>
            <person name="Holt S."/>
            <person name="Cochrane G."/>
            <person name="Meng A."/>
            <person name="Brown T."/>
            <person name="Cohen L."/>
        </authorList>
    </citation>
    <scope>NUCLEOTIDE SEQUENCE</scope>
    <source>
        <strain evidence="3">B593</strain>
    </source>
</reference>
<gene>
    <name evidence="3" type="ORF">PARE0329_LOCUS757</name>
</gene>
<feature type="compositionally biased region" description="Acidic residues" evidence="1">
    <location>
        <begin position="49"/>
        <end position="61"/>
    </location>
</feature>
<dbReference type="AlphaFoldDB" id="A0A7R9ZUH7"/>
<feature type="signal peptide" evidence="2">
    <location>
        <begin position="1"/>
        <end position="29"/>
    </location>
</feature>
<organism evidence="3">
    <name type="scientific">Pseudo-nitzschia arenysensis</name>
    <dbReference type="NCBI Taxonomy" id="697910"/>
    <lineage>
        <taxon>Eukaryota</taxon>
        <taxon>Sar</taxon>
        <taxon>Stramenopiles</taxon>
        <taxon>Ochrophyta</taxon>
        <taxon>Bacillariophyta</taxon>
        <taxon>Bacillariophyceae</taxon>
        <taxon>Bacillariophycidae</taxon>
        <taxon>Bacillariales</taxon>
        <taxon>Bacillariaceae</taxon>
        <taxon>Pseudo-nitzschia</taxon>
    </lineage>
</organism>
<evidence type="ECO:0000256" key="1">
    <source>
        <dbReference type="SAM" id="MobiDB-lite"/>
    </source>
</evidence>
<protein>
    <submittedName>
        <fullName evidence="3">Uncharacterized protein</fullName>
    </submittedName>
</protein>
<accession>A0A7R9ZUH7</accession>
<proteinExistence type="predicted"/>
<feature type="chain" id="PRO_5030940719" evidence="2">
    <location>
        <begin position="30"/>
        <end position="133"/>
    </location>
</feature>